<comment type="similarity">
    <text evidence="4 12">Belongs to the RNase H family.</text>
</comment>
<dbReference type="InterPro" id="IPR050092">
    <property type="entry name" value="RNase_H"/>
</dbReference>
<comment type="cofactor">
    <cofactor evidence="2 12">
        <name>Mg(2+)</name>
        <dbReference type="ChEBI" id="CHEBI:18420"/>
    </cofactor>
</comment>
<dbReference type="InterPro" id="IPR012337">
    <property type="entry name" value="RNaseH-like_sf"/>
</dbReference>
<dbReference type="GO" id="GO:0043137">
    <property type="term" value="P:DNA replication, removal of RNA primer"/>
    <property type="evidence" value="ECO:0000318"/>
    <property type="project" value="GO_Central"/>
</dbReference>
<sequence>MGRAGKGGGYYAVQKGKQQGIFHTWTECEAATKGFSGAVFKKFDSEAAAQAFVHGNGYSAASNAVSNTTSVSNGADRSYTPYATAYSNKQRKQAQKAREAPGRPSCPAPKPRAQPSCSSHVPQARVQQSYGNVVFPNASSSRTGPQRTSTVYCDGSSIGNGRTTARAGWGVFFEDPELHHLNESRRLPGDKQTNNRAELMALIRAVQLCPNDGRQLLIMTDSKYSMQTVTEWLPKWRQNGFKTLAGADVQNQDLIVELDKQLSGRHPRPKLEHVKAHVGIHGNEIVDRMAKYGASLPRDDSSDLSMRSNAPESHVMRDSEANSPAFSINISINPTNEQAHVSW</sequence>
<dbReference type="InterPro" id="IPR011320">
    <property type="entry name" value="RNase_H1_N"/>
</dbReference>
<dbReference type="GeneID" id="23566750"/>
<dbReference type="KEGG" id="uma:UMAG_10765"/>
<dbReference type="Pfam" id="PF00075">
    <property type="entry name" value="RNase_H"/>
    <property type="match status" value="1"/>
</dbReference>
<dbReference type="GO" id="GO:0000287">
    <property type="term" value="F:magnesium ion binding"/>
    <property type="evidence" value="ECO:0007669"/>
    <property type="project" value="UniProtKB-UniRule"/>
</dbReference>
<dbReference type="STRING" id="237631.A0A0D1E307"/>
<dbReference type="EC" id="3.1.26.4" evidence="5 12"/>
<evidence type="ECO:0000256" key="11">
    <source>
        <dbReference type="ARBA" id="ARBA00022842"/>
    </source>
</evidence>
<dbReference type="Pfam" id="PF01693">
    <property type="entry name" value="Cauli_VI"/>
    <property type="match status" value="1"/>
</dbReference>
<gene>
    <name evidence="15" type="ORF">UMAG_10765</name>
</gene>
<proteinExistence type="inferred from homology"/>
<keyword evidence="10 12" id="KW-0378">Hydrolase</keyword>
<dbReference type="Gene3D" id="3.30.420.10">
    <property type="entry name" value="Ribonuclease H-like superfamily/Ribonuclease H"/>
    <property type="match status" value="1"/>
</dbReference>
<protein>
    <recommendedName>
        <fullName evidence="6 12">Ribonuclease H</fullName>
        <shortName evidence="12">RNase H</shortName>
        <ecNumber evidence="5 12">3.1.26.4</ecNumber>
    </recommendedName>
</protein>
<evidence type="ECO:0000256" key="2">
    <source>
        <dbReference type="ARBA" id="ARBA00001946"/>
    </source>
</evidence>
<keyword evidence="8 12" id="KW-0479">Metal-binding</keyword>
<reference evidence="15 16" key="1">
    <citation type="journal article" date="2006" name="Nature">
        <title>Insights from the genome of the biotrophic fungal plant pathogen Ustilago maydis.</title>
        <authorList>
            <person name="Kamper J."/>
            <person name="Kahmann R."/>
            <person name="Bolker M."/>
            <person name="Ma L.J."/>
            <person name="Brefort T."/>
            <person name="Saville B.J."/>
            <person name="Banuett F."/>
            <person name="Kronstad J.W."/>
            <person name="Gold S.E."/>
            <person name="Muller O."/>
            <person name="Perlin M.H."/>
            <person name="Wosten H.A."/>
            <person name="de Vries R."/>
            <person name="Ruiz-Herrera J."/>
            <person name="Reynaga-Pena C.G."/>
            <person name="Snetselaar K."/>
            <person name="McCann M."/>
            <person name="Perez-Martin J."/>
            <person name="Feldbrugge M."/>
            <person name="Basse C.W."/>
            <person name="Steinberg G."/>
            <person name="Ibeas J.I."/>
            <person name="Holloman W."/>
            <person name="Guzman P."/>
            <person name="Farman M."/>
            <person name="Stajich J.E."/>
            <person name="Sentandreu R."/>
            <person name="Gonzalez-Prieto J.M."/>
            <person name="Kennell J.C."/>
            <person name="Molina L."/>
            <person name="Schirawski J."/>
            <person name="Mendoza-Mendoza A."/>
            <person name="Greilinger D."/>
            <person name="Munch K."/>
            <person name="Rossel N."/>
            <person name="Scherer M."/>
            <person name="Vranes M."/>
            <person name="Ladendorf O."/>
            <person name="Vincon V."/>
            <person name="Fuchs U."/>
            <person name="Sandrock B."/>
            <person name="Meng S."/>
            <person name="Ho E.C."/>
            <person name="Cahill M.J."/>
            <person name="Boyce K.J."/>
            <person name="Klose J."/>
            <person name="Klosterman S.J."/>
            <person name="Deelstra H.J."/>
            <person name="Ortiz-Castellanos L."/>
            <person name="Li W."/>
            <person name="Sanchez-Alonso P."/>
            <person name="Schreier P.H."/>
            <person name="Hauser-Hahn I."/>
            <person name="Vaupel M."/>
            <person name="Koopmann E."/>
            <person name="Friedrich G."/>
            <person name="Voss H."/>
            <person name="Schluter T."/>
            <person name="Margolis J."/>
            <person name="Platt D."/>
            <person name="Swimmer C."/>
            <person name="Gnirke A."/>
            <person name="Chen F."/>
            <person name="Vysotskaia V."/>
            <person name="Mannhaupt G."/>
            <person name="Guldener U."/>
            <person name="Munsterkotter M."/>
            <person name="Haase D."/>
            <person name="Oesterheld M."/>
            <person name="Mewes H.W."/>
            <person name="Mauceli E.W."/>
            <person name="DeCaprio D."/>
            <person name="Wade C.M."/>
            <person name="Butler J."/>
            <person name="Young S."/>
            <person name="Jaffe D.B."/>
            <person name="Calvo S."/>
            <person name="Nusbaum C."/>
            <person name="Galagan J."/>
            <person name="Birren B.W."/>
        </authorList>
    </citation>
    <scope>NUCLEOTIDE SEQUENCE [LARGE SCALE GENOMIC DNA]</scope>
    <source>
        <strain evidence="16">DSM 14603 / FGSC 9021 / UM521</strain>
    </source>
</reference>
<evidence type="ECO:0000256" key="1">
    <source>
        <dbReference type="ARBA" id="ARBA00000077"/>
    </source>
</evidence>
<evidence type="ECO:0000256" key="10">
    <source>
        <dbReference type="ARBA" id="ARBA00022801"/>
    </source>
</evidence>
<dbReference type="InterPro" id="IPR002156">
    <property type="entry name" value="RNaseH_domain"/>
</dbReference>
<keyword evidence="16" id="KW-1185">Reference proteome</keyword>
<comment type="catalytic activity">
    <reaction evidence="1 12">
        <text>Endonucleolytic cleavage to 5'-phosphomonoester.</text>
        <dbReference type="EC" id="3.1.26.4"/>
    </reaction>
</comment>
<dbReference type="PANTHER" id="PTHR10642:SF26">
    <property type="entry name" value="RIBONUCLEASE H1"/>
    <property type="match status" value="1"/>
</dbReference>
<feature type="region of interest" description="Disordered" evidence="13">
    <location>
        <begin position="136"/>
        <end position="155"/>
    </location>
</feature>
<evidence type="ECO:0000256" key="12">
    <source>
        <dbReference type="PIRNR" id="PIRNR036852"/>
    </source>
</evidence>
<evidence type="ECO:0000256" key="6">
    <source>
        <dbReference type="ARBA" id="ARBA00017721"/>
    </source>
</evidence>
<dbReference type="Gene3D" id="3.40.970.10">
    <property type="entry name" value="Ribonuclease H1, N-terminal domain"/>
    <property type="match status" value="1"/>
</dbReference>
<evidence type="ECO:0000256" key="13">
    <source>
        <dbReference type="SAM" id="MobiDB-lite"/>
    </source>
</evidence>
<feature type="domain" description="RNase H type-1" evidence="14">
    <location>
        <begin position="145"/>
        <end position="295"/>
    </location>
</feature>
<comment type="function">
    <text evidence="3 12">Endonuclease that specifically degrades the RNA of RNA-DNA hybrids.</text>
</comment>
<dbReference type="FunFam" id="3.40.970.10:FF:000002">
    <property type="entry name" value="Ribonuclease H"/>
    <property type="match status" value="1"/>
</dbReference>
<feature type="region of interest" description="Disordered" evidence="13">
    <location>
        <begin position="296"/>
        <end position="321"/>
    </location>
</feature>
<evidence type="ECO:0000256" key="8">
    <source>
        <dbReference type="ARBA" id="ARBA00022723"/>
    </source>
</evidence>
<evidence type="ECO:0000256" key="9">
    <source>
        <dbReference type="ARBA" id="ARBA00022759"/>
    </source>
</evidence>
<evidence type="ECO:0000313" key="15">
    <source>
        <dbReference type="EMBL" id="KIS70201.1"/>
    </source>
</evidence>
<dbReference type="OrthoDB" id="245563at2759"/>
<keyword evidence="9 12" id="KW-0255">Endonuclease</keyword>
<evidence type="ECO:0000256" key="5">
    <source>
        <dbReference type="ARBA" id="ARBA00012180"/>
    </source>
</evidence>
<dbReference type="VEuPathDB" id="FungiDB:UMAG_10765"/>
<dbReference type="CDD" id="cd09280">
    <property type="entry name" value="RNase_HI_eukaryote_like"/>
    <property type="match status" value="1"/>
</dbReference>
<dbReference type="SUPFAM" id="SSF55658">
    <property type="entry name" value="L9 N-domain-like"/>
    <property type="match status" value="1"/>
</dbReference>
<feature type="region of interest" description="Disordered" evidence="13">
    <location>
        <begin position="86"/>
        <end position="123"/>
    </location>
</feature>
<dbReference type="SUPFAM" id="SSF53098">
    <property type="entry name" value="Ribonuclease H-like"/>
    <property type="match status" value="1"/>
</dbReference>
<dbReference type="Proteomes" id="UP000000561">
    <property type="component" value="Chromosome 4"/>
</dbReference>
<evidence type="ECO:0000256" key="3">
    <source>
        <dbReference type="ARBA" id="ARBA00004065"/>
    </source>
</evidence>
<dbReference type="InterPro" id="IPR037056">
    <property type="entry name" value="RNase_H1_N_sf"/>
</dbReference>
<organism evidence="15 16">
    <name type="scientific">Mycosarcoma maydis</name>
    <name type="common">Corn smut fungus</name>
    <name type="synonym">Ustilago maydis</name>
    <dbReference type="NCBI Taxonomy" id="5270"/>
    <lineage>
        <taxon>Eukaryota</taxon>
        <taxon>Fungi</taxon>
        <taxon>Dikarya</taxon>
        <taxon>Basidiomycota</taxon>
        <taxon>Ustilaginomycotina</taxon>
        <taxon>Ustilaginomycetes</taxon>
        <taxon>Ustilaginales</taxon>
        <taxon>Ustilaginaceae</taxon>
        <taxon>Mycosarcoma</taxon>
    </lineage>
</organism>
<dbReference type="RefSeq" id="XP_011388367.1">
    <property type="nucleotide sequence ID" value="XM_011390065.1"/>
</dbReference>
<evidence type="ECO:0000256" key="7">
    <source>
        <dbReference type="ARBA" id="ARBA00022722"/>
    </source>
</evidence>
<dbReference type="InterPro" id="IPR009027">
    <property type="entry name" value="Ribosomal_bL9/RNase_H1_N"/>
</dbReference>
<keyword evidence="7 12" id="KW-0540">Nuclease</keyword>
<accession>A0A0D1E307</accession>
<dbReference type="FunCoup" id="A0A0D1E307">
    <property type="interactions" value="58"/>
</dbReference>
<dbReference type="GO" id="GO:0003676">
    <property type="term" value="F:nucleic acid binding"/>
    <property type="evidence" value="ECO:0007669"/>
    <property type="project" value="UniProtKB-UniRule"/>
</dbReference>
<dbReference type="GO" id="GO:0004523">
    <property type="term" value="F:RNA-DNA hybrid ribonuclease activity"/>
    <property type="evidence" value="ECO:0000318"/>
    <property type="project" value="GO_Central"/>
</dbReference>
<evidence type="ECO:0000256" key="4">
    <source>
        <dbReference type="ARBA" id="ARBA00005300"/>
    </source>
</evidence>
<keyword evidence="11 12" id="KW-0460">Magnesium</keyword>
<dbReference type="AlphaFoldDB" id="A0A0D1E307"/>
<evidence type="ECO:0000259" key="14">
    <source>
        <dbReference type="PROSITE" id="PS50879"/>
    </source>
</evidence>
<name>A0A0D1E307_MYCMD</name>
<dbReference type="PIRSF" id="PIRSF036852">
    <property type="entry name" value="Ribonuclease_H1_euk"/>
    <property type="match status" value="1"/>
</dbReference>
<dbReference type="PANTHER" id="PTHR10642">
    <property type="entry name" value="RIBONUCLEASE H1"/>
    <property type="match status" value="1"/>
</dbReference>
<dbReference type="InParanoid" id="A0A0D1E307"/>
<dbReference type="InterPro" id="IPR036397">
    <property type="entry name" value="RNaseH_sf"/>
</dbReference>
<dbReference type="InterPro" id="IPR017067">
    <property type="entry name" value="RNase_H1_euk"/>
</dbReference>
<dbReference type="PROSITE" id="PS50879">
    <property type="entry name" value="RNASE_H_1"/>
    <property type="match status" value="1"/>
</dbReference>
<evidence type="ECO:0000313" key="16">
    <source>
        <dbReference type="Proteomes" id="UP000000561"/>
    </source>
</evidence>
<dbReference type="EMBL" id="CM003143">
    <property type="protein sequence ID" value="KIS70201.1"/>
    <property type="molecule type" value="Genomic_DNA"/>
</dbReference>